<evidence type="ECO:0000256" key="4">
    <source>
        <dbReference type="SAM" id="MobiDB-lite"/>
    </source>
</evidence>
<dbReference type="Pfam" id="PF04586">
    <property type="entry name" value="Peptidase_S78"/>
    <property type="match status" value="1"/>
</dbReference>
<evidence type="ECO:0000259" key="5">
    <source>
        <dbReference type="Pfam" id="PF04586"/>
    </source>
</evidence>
<sequence>MNQDDVEKRLNPDADLTAADPNTADDSQNQDNPDTQQQDDTTSSPKKLSGYAVVFNSPSKDLGGFKEVVDPHAFDNVDLSDV</sequence>
<dbReference type="AlphaFoldDB" id="A0A4V1P014"/>
<feature type="region of interest" description="Disordered" evidence="4">
    <location>
        <begin position="1"/>
        <end position="52"/>
    </location>
</feature>
<dbReference type="InterPro" id="IPR054613">
    <property type="entry name" value="Peptidase_S78_dom"/>
</dbReference>
<accession>A0A4V1P014</accession>
<protein>
    <recommendedName>
        <fullName evidence="5">Prohead serine protease domain-containing protein</fullName>
    </recommendedName>
</protein>
<feature type="compositionally biased region" description="Basic and acidic residues" evidence="4">
    <location>
        <begin position="1"/>
        <end position="12"/>
    </location>
</feature>
<feature type="domain" description="Prohead serine protease" evidence="5">
    <location>
        <begin position="38"/>
        <end position="80"/>
    </location>
</feature>
<feature type="compositionally biased region" description="Low complexity" evidence="4">
    <location>
        <begin position="25"/>
        <end position="45"/>
    </location>
</feature>
<dbReference type="RefSeq" id="WP_191983450.1">
    <property type="nucleotide sequence ID" value="NZ_MSSM01000036.1"/>
</dbReference>
<keyword evidence="1" id="KW-1188">Viral release from host cell</keyword>
<evidence type="ECO:0000256" key="1">
    <source>
        <dbReference type="ARBA" id="ARBA00022612"/>
    </source>
</evidence>
<reference evidence="6 7" key="1">
    <citation type="submission" date="2017-01" db="EMBL/GenBank/DDBJ databases">
        <title>Lactobacillus chiayiensis sp. nov., a lactic acid bacterium isolated from compost.</title>
        <authorList>
            <person name="Huang C.-H."/>
        </authorList>
    </citation>
    <scope>NUCLEOTIDE SEQUENCE [LARGE SCALE GENOMIC DNA]</scope>
    <source>
        <strain evidence="7">chh01</strain>
    </source>
</reference>
<dbReference type="GO" id="GO:0008233">
    <property type="term" value="F:peptidase activity"/>
    <property type="evidence" value="ECO:0007669"/>
    <property type="project" value="UniProtKB-KW"/>
</dbReference>
<evidence type="ECO:0000313" key="7">
    <source>
        <dbReference type="Proteomes" id="UP000290475"/>
    </source>
</evidence>
<gene>
    <name evidence="6" type="ORF">BVJ53_12605</name>
</gene>
<evidence type="ECO:0000313" key="6">
    <source>
        <dbReference type="EMBL" id="RXT18930.1"/>
    </source>
</evidence>
<evidence type="ECO:0000256" key="3">
    <source>
        <dbReference type="ARBA" id="ARBA00022801"/>
    </source>
</evidence>
<dbReference type="EMBL" id="MSSM01000036">
    <property type="protein sequence ID" value="RXT18930.1"/>
    <property type="molecule type" value="Genomic_DNA"/>
</dbReference>
<name>A0A4V1P014_9LACO</name>
<dbReference type="Proteomes" id="UP000290475">
    <property type="component" value="Unassembled WGS sequence"/>
</dbReference>
<feature type="non-terminal residue" evidence="6">
    <location>
        <position position="82"/>
    </location>
</feature>
<evidence type="ECO:0000256" key="2">
    <source>
        <dbReference type="ARBA" id="ARBA00022670"/>
    </source>
</evidence>
<comment type="caution">
    <text evidence="6">The sequence shown here is derived from an EMBL/GenBank/DDBJ whole genome shotgun (WGS) entry which is preliminary data.</text>
</comment>
<organism evidence="6 7">
    <name type="scientific">Lacticaseibacillus chiayiensis</name>
    <dbReference type="NCBI Taxonomy" id="2100821"/>
    <lineage>
        <taxon>Bacteria</taxon>
        <taxon>Bacillati</taxon>
        <taxon>Bacillota</taxon>
        <taxon>Bacilli</taxon>
        <taxon>Lactobacillales</taxon>
        <taxon>Lactobacillaceae</taxon>
        <taxon>Lacticaseibacillus</taxon>
    </lineage>
</organism>
<keyword evidence="2" id="KW-0645">Protease</keyword>
<keyword evidence="3" id="KW-0378">Hydrolase</keyword>
<proteinExistence type="predicted"/>
<dbReference type="GO" id="GO:0006508">
    <property type="term" value="P:proteolysis"/>
    <property type="evidence" value="ECO:0007669"/>
    <property type="project" value="UniProtKB-KW"/>
</dbReference>